<name>A0ABR3FTT4_9AGAR</name>
<feature type="coiled-coil region" evidence="1">
    <location>
        <begin position="49"/>
        <end position="104"/>
    </location>
</feature>
<feature type="region of interest" description="Disordered" evidence="2">
    <location>
        <begin position="1"/>
        <end position="28"/>
    </location>
</feature>
<evidence type="ECO:0000313" key="3">
    <source>
        <dbReference type="EMBL" id="KAL0578901.1"/>
    </source>
</evidence>
<sequence>MDSTSNENIAKNPSDELQPKDLDNPVTGISEGQMLLMIGDSQKATSQLLKEALEREISLEQRNRLLSDNLKKVIQELREADDEIERLKEQVANARSKAAFSIDRAIEIVGGLKSNLIDTDKPERSRRDRKSR</sequence>
<dbReference type="Proteomes" id="UP001465976">
    <property type="component" value="Unassembled WGS sequence"/>
</dbReference>
<accession>A0ABR3FTT4</accession>
<evidence type="ECO:0000256" key="2">
    <source>
        <dbReference type="SAM" id="MobiDB-lite"/>
    </source>
</evidence>
<organism evidence="3 4">
    <name type="scientific">Marasmius crinis-equi</name>
    <dbReference type="NCBI Taxonomy" id="585013"/>
    <lineage>
        <taxon>Eukaryota</taxon>
        <taxon>Fungi</taxon>
        <taxon>Dikarya</taxon>
        <taxon>Basidiomycota</taxon>
        <taxon>Agaricomycotina</taxon>
        <taxon>Agaricomycetes</taxon>
        <taxon>Agaricomycetidae</taxon>
        <taxon>Agaricales</taxon>
        <taxon>Marasmiineae</taxon>
        <taxon>Marasmiaceae</taxon>
        <taxon>Marasmius</taxon>
    </lineage>
</organism>
<evidence type="ECO:0000256" key="1">
    <source>
        <dbReference type="SAM" id="Coils"/>
    </source>
</evidence>
<keyword evidence="4" id="KW-1185">Reference proteome</keyword>
<gene>
    <name evidence="3" type="ORF">V5O48_003092</name>
</gene>
<comment type="caution">
    <text evidence="3">The sequence shown here is derived from an EMBL/GenBank/DDBJ whole genome shotgun (WGS) entry which is preliminary data.</text>
</comment>
<dbReference type="EMBL" id="JBAHYK010000079">
    <property type="protein sequence ID" value="KAL0578901.1"/>
    <property type="molecule type" value="Genomic_DNA"/>
</dbReference>
<keyword evidence="1" id="KW-0175">Coiled coil</keyword>
<reference evidence="3 4" key="1">
    <citation type="submission" date="2024-02" db="EMBL/GenBank/DDBJ databases">
        <title>A draft genome for the cacao thread blight pathogen Marasmius crinis-equi.</title>
        <authorList>
            <person name="Cohen S.P."/>
            <person name="Baruah I.K."/>
            <person name="Amoako-Attah I."/>
            <person name="Bukari Y."/>
            <person name="Meinhardt L.W."/>
            <person name="Bailey B.A."/>
        </authorList>
    </citation>
    <scope>NUCLEOTIDE SEQUENCE [LARGE SCALE GENOMIC DNA]</scope>
    <source>
        <strain evidence="3 4">GH-76</strain>
    </source>
</reference>
<feature type="compositionally biased region" description="Polar residues" evidence="2">
    <location>
        <begin position="1"/>
        <end position="11"/>
    </location>
</feature>
<proteinExistence type="predicted"/>
<feature type="compositionally biased region" description="Basic and acidic residues" evidence="2">
    <location>
        <begin position="13"/>
        <end position="23"/>
    </location>
</feature>
<evidence type="ECO:0000313" key="4">
    <source>
        <dbReference type="Proteomes" id="UP001465976"/>
    </source>
</evidence>
<protein>
    <submittedName>
        <fullName evidence="3">Uncharacterized protein</fullName>
    </submittedName>
</protein>